<name>A0A3B3YEH4_9TELE</name>
<keyword evidence="6" id="KW-0325">Glycoprotein</keyword>
<dbReference type="CDD" id="cd01450">
    <property type="entry name" value="vWFA_subfamily_ECM"/>
    <property type="match status" value="1"/>
</dbReference>
<dbReference type="AlphaFoldDB" id="A0A3B3YEH4"/>
<dbReference type="PANTHER" id="PTHR24020:SF90">
    <property type="entry name" value="COLLAGEN ALPHA-1(XXI) CHAIN"/>
    <property type="match status" value="1"/>
</dbReference>
<keyword evidence="2" id="KW-0964">Secreted</keyword>
<evidence type="ECO:0000313" key="9">
    <source>
        <dbReference type="Ensembl" id="ENSPMEP00000025757.1"/>
    </source>
</evidence>
<dbReference type="PROSITE" id="PS50234">
    <property type="entry name" value="VWFA"/>
    <property type="match status" value="2"/>
</dbReference>
<dbReference type="SMART" id="SM00327">
    <property type="entry name" value="VWA"/>
    <property type="match status" value="2"/>
</dbReference>
<dbReference type="GO" id="GO:0005576">
    <property type="term" value="C:extracellular region"/>
    <property type="evidence" value="ECO:0007669"/>
    <property type="project" value="UniProtKB-SubCell"/>
</dbReference>
<sequence>MDFIREEYFTAEAGINTADVVFIIDESGGIGNNNFQLIQSFVQSLIGSLNVNQTGVRVGIVTYNEAPKAHAYLDSFQDRTEAQQFIKLLPYRGGGSNTGAALRFTLESVFKGRGSREDVQKVAIVVTDSKSQDSVKEAVAELHWFPVRVFAIGVNEKTPDLYDMEGGNRLTLFTAKVTEKSVDAFCEDAPSDVIFLTESSERISAEDFRKMKEFMKSVVTKSIVGLNDMRVGVMQFSTRTKVEFRLNQYFSKDEILEAIDNMKQQNGGVETGRALTEVSQFFSEGGRRSFRVPQILMVITDGAATNPDNLRKNSDALRANNITVFSIGVENANKTELLIMAGNNQSNVFYVDKFDQLETLYKQISGVICSITKHRKYGE</sequence>
<feature type="domain" description="VWFA" evidence="8">
    <location>
        <begin position="192"/>
        <end position="364"/>
    </location>
</feature>
<keyword evidence="5" id="KW-0677">Repeat</keyword>
<dbReference type="Proteomes" id="UP000261480">
    <property type="component" value="Unplaced"/>
</dbReference>
<protein>
    <recommendedName>
        <fullName evidence="8">VWFA domain-containing protein</fullName>
    </recommendedName>
</protein>
<dbReference type="Pfam" id="PF00092">
    <property type="entry name" value="VWA"/>
    <property type="match status" value="2"/>
</dbReference>
<dbReference type="SUPFAM" id="SSF53300">
    <property type="entry name" value="vWA-like"/>
    <property type="match status" value="2"/>
</dbReference>
<dbReference type="InterPro" id="IPR002035">
    <property type="entry name" value="VWF_A"/>
</dbReference>
<feature type="domain" description="VWFA" evidence="8">
    <location>
        <begin position="19"/>
        <end position="189"/>
    </location>
</feature>
<proteinExistence type="predicted"/>
<reference evidence="9" key="1">
    <citation type="submission" date="2025-08" db="UniProtKB">
        <authorList>
            <consortium name="Ensembl"/>
        </authorList>
    </citation>
    <scope>IDENTIFICATION</scope>
</reference>
<evidence type="ECO:0000256" key="5">
    <source>
        <dbReference type="ARBA" id="ARBA00022737"/>
    </source>
</evidence>
<dbReference type="Gene3D" id="3.40.50.410">
    <property type="entry name" value="von Willebrand factor, type A domain"/>
    <property type="match status" value="2"/>
</dbReference>
<dbReference type="PRINTS" id="PR00453">
    <property type="entry name" value="VWFADOMAIN"/>
</dbReference>
<evidence type="ECO:0000256" key="4">
    <source>
        <dbReference type="ARBA" id="ARBA00022729"/>
    </source>
</evidence>
<evidence type="ECO:0000256" key="1">
    <source>
        <dbReference type="ARBA" id="ARBA00004498"/>
    </source>
</evidence>
<keyword evidence="3" id="KW-0272">Extracellular matrix</keyword>
<evidence type="ECO:0000313" key="10">
    <source>
        <dbReference type="Proteomes" id="UP000261480"/>
    </source>
</evidence>
<reference evidence="9" key="2">
    <citation type="submission" date="2025-09" db="UniProtKB">
        <authorList>
            <consortium name="Ensembl"/>
        </authorList>
    </citation>
    <scope>IDENTIFICATION</scope>
</reference>
<comment type="subcellular location">
    <subcellularLocation>
        <location evidence="1">Secreted</location>
        <location evidence="1">Extracellular space</location>
        <location evidence="1">Extracellular matrix</location>
    </subcellularLocation>
</comment>
<evidence type="ECO:0000256" key="6">
    <source>
        <dbReference type="ARBA" id="ARBA00023180"/>
    </source>
</evidence>
<keyword evidence="4" id="KW-0732">Signal</keyword>
<dbReference type="Ensembl" id="ENSPMET00000004297.1">
    <property type="protein sequence ID" value="ENSPMEP00000025757.1"/>
    <property type="gene ID" value="ENSPMEG00000008988.1"/>
</dbReference>
<evidence type="ECO:0000256" key="3">
    <source>
        <dbReference type="ARBA" id="ARBA00022530"/>
    </source>
</evidence>
<organism evidence="9 10">
    <name type="scientific">Poecilia mexicana</name>
    <dbReference type="NCBI Taxonomy" id="48701"/>
    <lineage>
        <taxon>Eukaryota</taxon>
        <taxon>Metazoa</taxon>
        <taxon>Chordata</taxon>
        <taxon>Craniata</taxon>
        <taxon>Vertebrata</taxon>
        <taxon>Euteleostomi</taxon>
        <taxon>Actinopterygii</taxon>
        <taxon>Neopterygii</taxon>
        <taxon>Teleostei</taxon>
        <taxon>Neoteleostei</taxon>
        <taxon>Acanthomorphata</taxon>
        <taxon>Ovalentaria</taxon>
        <taxon>Atherinomorphae</taxon>
        <taxon>Cyprinodontiformes</taxon>
        <taxon>Poeciliidae</taxon>
        <taxon>Poeciliinae</taxon>
        <taxon>Poecilia</taxon>
    </lineage>
</organism>
<evidence type="ECO:0000256" key="7">
    <source>
        <dbReference type="ARBA" id="ARBA00023278"/>
    </source>
</evidence>
<dbReference type="FunFam" id="3.40.50.410:FF:000004">
    <property type="entry name" value="collagen alpha-6(VI) chain"/>
    <property type="match status" value="1"/>
</dbReference>
<evidence type="ECO:0000259" key="8">
    <source>
        <dbReference type="PROSITE" id="PS50234"/>
    </source>
</evidence>
<dbReference type="InterPro" id="IPR050525">
    <property type="entry name" value="ECM_Assembly_Org"/>
</dbReference>
<evidence type="ECO:0000256" key="2">
    <source>
        <dbReference type="ARBA" id="ARBA00022525"/>
    </source>
</evidence>
<keyword evidence="10" id="KW-1185">Reference proteome</keyword>
<keyword evidence="7" id="KW-0379">Hydroxylation</keyword>
<dbReference type="InterPro" id="IPR036465">
    <property type="entry name" value="vWFA_dom_sf"/>
</dbReference>
<dbReference type="PANTHER" id="PTHR24020">
    <property type="entry name" value="COLLAGEN ALPHA"/>
    <property type="match status" value="1"/>
</dbReference>
<accession>A0A3B3YEH4</accession>